<dbReference type="PANTHER" id="PTHR43712">
    <property type="entry name" value="PUTATIVE (AFU_ORTHOLOGUE AFUA_4G14580)-RELATED"/>
    <property type="match status" value="1"/>
</dbReference>
<dbReference type="GO" id="GO:0046983">
    <property type="term" value="F:protein dimerization activity"/>
    <property type="evidence" value="ECO:0007669"/>
    <property type="project" value="InterPro"/>
</dbReference>
<dbReference type="Proteomes" id="UP001465755">
    <property type="component" value="Unassembled WGS sequence"/>
</dbReference>
<dbReference type="InterPro" id="IPR029063">
    <property type="entry name" value="SAM-dependent_MTases_sf"/>
</dbReference>
<dbReference type="InterPro" id="IPR016461">
    <property type="entry name" value="COMT-like"/>
</dbReference>
<dbReference type="Gene3D" id="3.40.50.150">
    <property type="entry name" value="Vaccinia Virus protein VP39"/>
    <property type="match status" value="1"/>
</dbReference>
<evidence type="ECO:0000256" key="3">
    <source>
        <dbReference type="ARBA" id="ARBA00022691"/>
    </source>
</evidence>
<dbReference type="InterPro" id="IPR036388">
    <property type="entry name" value="WH-like_DNA-bd_sf"/>
</dbReference>
<evidence type="ECO:0000256" key="1">
    <source>
        <dbReference type="ARBA" id="ARBA00022603"/>
    </source>
</evidence>
<reference evidence="7 8" key="1">
    <citation type="journal article" date="2024" name="Nat. Commun.">
        <title>Phylogenomics reveals the evolutionary origins of lichenization in chlorophyte algae.</title>
        <authorList>
            <person name="Puginier C."/>
            <person name="Libourel C."/>
            <person name="Otte J."/>
            <person name="Skaloud P."/>
            <person name="Haon M."/>
            <person name="Grisel S."/>
            <person name="Petersen M."/>
            <person name="Berrin J.G."/>
            <person name="Delaux P.M."/>
            <person name="Dal Grande F."/>
            <person name="Keller J."/>
        </authorList>
    </citation>
    <scope>NUCLEOTIDE SEQUENCE [LARGE SCALE GENOMIC DNA]</scope>
    <source>
        <strain evidence="7 8">SAG 2036</strain>
    </source>
</reference>
<dbReference type="SUPFAM" id="SSF46785">
    <property type="entry name" value="Winged helix' DNA-binding domain"/>
    <property type="match status" value="1"/>
</dbReference>
<dbReference type="GO" id="GO:0032259">
    <property type="term" value="P:methylation"/>
    <property type="evidence" value="ECO:0007669"/>
    <property type="project" value="UniProtKB-KW"/>
</dbReference>
<sequence>MFIMQMVGGHARAQVLQTVIELGIADALANFPMTAAELSQERGLDAERLERLMQCAVDCGLFAVAGTANADGQQLYRNNSNSIVLRADHPNTMRNLVQAVIMTGKPWVNHLTWGMHKDQPLNGNTEAQPRLMTEKDTGGLHSWDWLAADPARDRIFNDGMAEIDNNAGYGLVHDYNWNRYTRIIDIGGGYGQFIKNILTYHKCPTGMIFDQPHVIAAVRKTMLDWPLHKRIELASGSFFDAGTLPAVCNGDAFVLRQILHDWSDADVVKILSCCREALGTTRSKLLIVEQGLGNPLLDHICGARQMDLHMMGVLNGAERSAVQWQQLLSASGFKYGGTKFVRSPFNIVEALPA</sequence>
<evidence type="ECO:0000313" key="8">
    <source>
        <dbReference type="Proteomes" id="UP001465755"/>
    </source>
</evidence>
<dbReference type="AlphaFoldDB" id="A0AAW1NTL7"/>
<keyword evidence="1" id="KW-0489">Methyltransferase</keyword>
<keyword evidence="3" id="KW-0949">S-adenosyl-L-methionine</keyword>
<dbReference type="Pfam" id="PF00891">
    <property type="entry name" value="Methyltransf_2"/>
    <property type="match status" value="1"/>
</dbReference>
<evidence type="ECO:0008006" key="9">
    <source>
        <dbReference type="Google" id="ProtNLM"/>
    </source>
</evidence>
<evidence type="ECO:0000313" key="7">
    <source>
        <dbReference type="EMBL" id="KAK9792057.1"/>
    </source>
</evidence>
<feature type="active site" description="Proton acceptor" evidence="4">
    <location>
        <position position="260"/>
    </location>
</feature>
<evidence type="ECO:0000259" key="6">
    <source>
        <dbReference type="Pfam" id="PF08100"/>
    </source>
</evidence>
<dbReference type="InterPro" id="IPR001077">
    <property type="entry name" value="COMT_C"/>
</dbReference>
<dbReference type="EMBL" id="JALJOQ010000168">
    <property type="protein sequence ID" value="KAK9792057.1"/>
    <property type="molecule type" value="Genomic_DNA"/>
</dbReference>
<dbReference type="PIRSF" id="PIRSF005739">
    <property type="entry name" value="O-mtase"/>
    <property type="match status" value="1"/>
</dbReference>
<accession>A0AAW1NTL7</accession>
<dbReference type="GO" id="GO:0008171">
    <property type="term" value="F:O-methyltransferase activity"/>
    <property type="evidence" value="ECO:0007669"/>
    <property type="project" value="InterPro"/>
</dbReference>
<evidence type="ECO:0000259" key="5">
    <source>
        <dbReference type="Pfam" id="PF00891"/>
    </source>
</evidence>
<proteinExistence type="predicted"/>
<dbReference type="Pfam" id="PF08100">
    <property type="entry name" value="Dimerisation"/>
    <property type="match status" value="1"/>
</dbReference>
<dbReference type="InterPro" id="IPR036390">
    <property type="entry name" value="WH_DNA-bd_sf"/>
</dbReference>
<evidence type="ECO:0000256" key="4">
    <source>
        <dbReference type="PIRSR" id="PIRSR005739-1"/>
    </source>
</evidence>
<keyword evidence="2" id="KW-0808">Transferase</keyword>
<protein>
    <recommendedName>
        <fullName evidence="9">O-methyltransferase</fullName>
    </recommendedName>
</protein>
<dbReference type="InterPro" id="IPR012967">
    <property type="entry name" value="COMT_dimerisation"/>
</dbReference>
<dbReference type="PROSITE" id="PS51683">
    <property type="entry name" value="SAM_OMT_II"/>
    <property type="match status" value="1"/>
</dbReference>
<feature type="domain" description="O-methyltransferase dimerisation" evidence="6">
    <location>
        <begin position="4"/>
        <end position="82"/>
    </location>
</feature>
<dbReference type="Gene3D" id="1.10.10.10">
    <property type="entry name" value="Winged helix-like DNA-binding domain superfamily/Winged helix DNA-binding domain"/>
    <property type="match status" value="1"/>
</dbReference>
<dbReference type="PANTHER" id="PTHR43712:SF2">
    <property type="entry name" value="O-METHYLTRANSFERASE CICE"/>
    <property type="match status" value="1"/>
</dbReference>
<comment type="caution">
    <text evidence="7">The sequence shown here is derived from an EMBL/GenBank/DDBJ whole genome shotgun (WGS) entry which is preliminary data.</text>
</comment>
<name>A0AAW1NTL7_9CHLO</name>
<feature type="domain" description="O-methyltransferase C-terminal" evidence="5">
    <location>
        <begin position="137"/>
        <end position="334"/>
    </location>
</feature>
<dbReference type="SUPFAM" id="SSF53335">
    <property type="entry name" value="S-adenosyl-L-methionine-dependent methyltransferases"/>
    <property type="match status" value="1"/>
</dbReference>
<gene>
    <name evidence="7" type="ORF">WJX73_010355</name>
</gene>
<evidence type="ECO:0000256" key="2">
    <source>
        <dbReference type="ARBA" id="ARBA00022679"/>
    </source>
</evidence>
<organism evidence="7 8">
    <name type="scientific">Symbiochloris irregularis</name>
    <dbReference type="NCBI Taxonomy" id="706552"/>
    <lineage>
        <taxon>Eukaryota</taxon>
        <taxon>Viridiplantae</taxon>
        <taxon>Chlorophyta</taxon>
        <taxon>core chlorophytes</taxon>
        <taxon>Trebouxiophyceae</taxon>
        <taxon>Trebouxiales</taxon>
        <taxon>Trebouxiaceae</taxon>
        <taxon>Symbiochloris</taxon>
    </lineage>
</organism>
<keyword evidence="8" id="KW-1185">Reference proteome</keyword>